<protein>
    <submittedName>
        <fullName evidence="1">Uncharacterized protein</fullName>
    </submittedName>
</protein>
<sequence length="95" mass="10713">MKQLYADQLMTTTEFAGLRDDADRLFEELKATFPKNGYLKLFEPLADVVVEAMQFAVLEVRKGKPDAEAKALVRQSLGFQVAYIKASLDRLTQSL</sequence>
<dbReference type="OrthoDB" id="7010874at2"/>
<accession>A0A244ES80</accession>
<proteinExistence type="predicted"/>
<comment type="caution">
    <text evidence="1">The sequence shown here is derived from an EMBL/GenBank/DDBJ whole genome shotgun (WGS) entry which is preliminary data.</text>
</comment>
<name>A0A244ES80_PSESX</name>
<dbReference type="AlphaFoldDB" id="A0A244ES80"/>
<gene>
    <name evidence="1" type="ORF">BW686_11755</name>
</gene>
<dbReference type="EMBL" id="MTSA01000008">
    <property type="protein sequence ID" value="OUM07278.1"/>
    <property type="molecule type" value="Genomic_DNA"/>
</dbReference>
<reference evidence="1 2" key="1">
    <citation type="submission" date="2017-01" db="EMBL/GenBank/DDBJ databases">
        <authorList>
            <person name="Mah S.A."/>
            <person name="Swanson W.J."/>
            <person name="Moy G.W."/>
            <person name="Vacquier V.D."/>
        </authorList>
    </citation>
    <scope>NUCLEOTIDE SEQUENCE [LARGE SCALE GENOMIC DNA]</scope>
    <source>
        <strain evidence="1">PDD-32b-74</strain>
    </source>
</reference>
<dbReference type="Proteomes" id="UP000195128">
    <property type="component" value="Unassembled WGS sequence"/>
</dbReference>
<evidence type="ECO:0000313" key="1">
    <source>
        <dbReference type="EMBL" id="OUM07278.1"/>
    </source>
</evidence>
<organism evidence="1 2">
    <name type="scientific">Pseudomonas syringae</name>
    <dbReference type="NCBI Taxonomy" id="317"/>
    <lineage>
        <taxon>Bacteria</taxon>
        <taxon>Pseudomonadati</taxon>
        <taxon>Pseudomonadota</taxon>
        <taxon>Gammaproteobacteria</taxon>
        <taxon>Pseudomonadales</taxon>
        <taxon>Pseudomonadaceae</taxon>
        <taxon>Pseudomonas</taxon>
    </lineage>
</organism>
<evidence type="ECO:0000313" key="2">
    <source>
        <dbReference type="Proteomes" id="UP000195128"/>
    </source>
</evidence>